<organism evidence="2">
    <name type="scientific">Darwinula stevensoni</name>
    <dbReference type="NCBI Taxonomy" id="69355"/>
    <lineage>
        <taxon>Eukaryota</taxon>
        <taxon>Metazoa</taxon>
        <taxon>Ecdysozoa</taxon>
        <taxon>Arthropoda</taxon>
        <taxon>Crustacea</taxon>
        <taxon>Oligostraca</taxon>
        <taxon>Ostracoda</taxon>
        <taxon>Podocopa</taxon>
        <taxon>Podocopida</taxon>
        <taxon>Darwinulocopina</taxon>
        <taxon>Darwinuloidea</taxon>
        <taxon>Darwinulidae</taxon>
        <taxon>Darwinula</taxon>
    </lineage>
</organism>
<evidence type="ECO:0000313" key="2">
    <source>
        <dbReference type="EMBL" id="CAD7247852.1"/>
    </source>
</evidence>
<evidence type="ECO:0000256" key="1">
    <source>
        <dbReference type="SAM" id="MobiDB-lite"/>
    </source>
</evidence>
<dbReference type="Proteomes" id="UP000677054">
    <property type="component" value="Unassembled WGS sequence"/>
</dbReference>
<accession>A0A7R8XDQ6</accession>
<feature type="compositionally biased region" description="Basic residues" evidence="1">
    <location>
        <begin position="182"/>
        <end position="200"/>
    </location>
</feature>
<name>A0A7R8XDQ6_9CRUS</name>
<reference evidence="2" key="1">
    <citation type="submission" date="2020-11" db="EMBL/GenBank/DDBJ databases">
        <authorList>
            <person name="Tran Van P."/>
        </authorList>
    </citation>
    <scope>NUCLEOTIDE SEQUENCE</scope>
</reference>
<feature type="region of interest" description="Disordered" evidence="1">
    <location>
        <begin position="29"/>
        <end position="63"/>
    </location>
</feature>
<feature type="region of interest" description="Disordered" evidence="1">
    <location>
        <begin position="77"/>
        <end position="112"/>
    </location>
</feature>
<feature type="compositionally biased region" description="Basic and acidic residues" evidence="1">
    <location>
        <begin position="78"/>
        <end position="91"/>
    </location>
</feature>
<feature type="compositionally biased region" description="Basic residues" evidence="1">
    <location>
        <begin position="518"/>
        <end position="539"/>
    </location>
</feature>
<sequence>MPTDKKDLDETPVYLSASQVLHKMEEFCHSRSRSCEKDSDPNAERDAVPLPYPAENFHDSNHWHTEKVTNMPAQSMVEAEHGHKTSGESLRKNSGRKKSSPISTPGGSSQGTGHIGYVAMPLMQSGVLPVLPSGGNALFVFSGSTKPVISGVPVSLASGLNIIGLHENLLKDGEEMREPKVKQAKRKKQASKGVLGHKKTSNAAPQSLVVHHDSVHKTPSICSMIAETQRNPCDQQSTTSCSTSSPVPTMLSPCKVTSIEVSCDKNGECYERLWPAPKDKLPLKQLDGSSPGNGVLQTDNNIHMMTTASPSQESCLNVQRKFRKCLEHRRTKKSAKMVKVHHTYLNVSQKKLPREDPIEVESYCHEVRQLHDLHMALRLSYCDLYPLGLLSSDDDEDSNCDIVVGHQQHWFSVDRKGSSGAAFSTCQVSCDLPYLPLEHVALPSEHLQQLDRGEEMRLVLRDLKAQVVQRTRGLKLASKCVSRRYVRQLMAAARASPWQTAEFVRKLAQKGKLASRNPQKRARGTPLLKRHKRRKKKPKILQEDEKGQRNPGYIRPMSPPMMPSPESESCQIYDSTPDIEEMAVLDFPHLCESVSAQLLEEPYLREVLNKLPEDAFTDIFSSVLPATTSSHSSHVHDRCKKMLNLNLSHKVQKRKVARRGRKPKREVILPPPRPPPVVMHLPLDVEGRMVQYLQVLTPQGTTSTPSAMVLSSPVPYCQMKNGLIASSSQPMLSCAPSESSPNAMMVQTQMQALP</sequence>
<proteinExistence type="predicted"/>
<protein>
    <submittedName>
        <fullName evidence="2">Uncharacterized protein</fullName>
    </submittedName>
</protein>
<keyword evidence="3" id="KW-1185">Reference proteome</keyword>
<gene>
    <name evidence="2" type="ORF">DSTB1V02_LOCUS7677</name>
</gene>
<feature type="region of interest" description="Disordered" evidence="1">
    <location>
        <begin position="181"/>
        <end position="200"/>
    </location>
</feature>
<feature type="compositionally biased region" description="Basic and acidic residues" evidence="1">
    <location>
        <begin position="29"/>
        <end position="47"/>
    </location>
</feature>
<evidence type="ECO:0000313" key="3">
    <source>
        <dbReference type="Proteomes" id="UP000677054"/>
    </source>
</evidence>
<feature type="region of interest" description="Disordered" evidence="1">
    <location>
        <begin position="509"/>
        <end position="570"/>
    </location>
</feature>
<dbReference type="EMBL" id="CAJPEV010001609">
    <property type="protein sequence ID" value="CAG0893504.1"/>
    <property type="molecule type" value="Genomic_DNA"/>
</dbReference>
<dbReference type="AlphaFoldDB" id="A0A7R8XDQ6"/>
<dbReference type="EMBL" id="LR901126">
    <property type="protein sequence ID" value="CAD7247852.1"/>
    <property type="molecule type" value="Genomic_DNA"/>
</dbReference>